<accession>A0ABW5QWC5</accession>
<dbReference type="EMBL" id="JBHUMY010000007">
    <property type="protein sequence ID" value="MFD2660430.1"/>
    <property type="molecule type" value="Genomic_DNA"/>
</dbReference>
<keyword evidence="3" id="KW-1185">Reference proteome</keyword>
<keyword evidence="1" id="KW-1133">Transmembrane helix</keyword>
<feature type="transmembrane region" description="Helical" evidence="1">
    <location>
        <begin position="224"/>
        <end position="248"/>
    </location>
</feature>
<evidence type="ECO:0000313" key="3">
    <source>
        <dbReference type="Proteomes" id="UP001597493"/>
    </source>
</evidence>
<gene>
    <name evidence="2" type="ORF">ACFSW5_09105</name>
</gene>
<organism evidence="2 3">
    <name type="scientific">Paenibacillus thailandensis</name>
    <dbReference type="NCBI Taxonomy" id="393250"/>
    <lineage>
        <taxon>Bacteria</taxon>
        <taxon>Bacillati</taxon>
        <taxon>Bacillota</taxon>
        <taxon>Bacilli</taxon>
        <taxon>Bacillales</taxon>
        <taxon>Paenibacillaceae</taxon>
        <taxon>Paenibacillus</taxon>
    </lineage>
</organism>
<reference evidence="3" key="1">
    <citation type="journal article" date="2019" name="Int. J. Syst. Evol. Microbiol.">
        <title>The Global Catalogue of Microorganisms (GCM) 10K type strain sequencing project: providing services to taxonomists for standard genome sequencing and annotation.</title>
        <authorList>
            <consortium name="The Broad Institute Genomics Platform"/>
            <consortium name="The Broad Institute Genome Sequencing Center for Infectious Disease"/>
            <person name="Wu L."/>
            <person name="Ma J."/>
        </authorList>
    </citation>
    <scope>NUCLEOTIDE SEQUENCE [LARGE SCALE GENOMIC DNA]</scope>
    <source>
        <strain evidence="3">TISTR 1827</strain>
    </source>
</reference>
<feature type="transmembrane region" description="Helical" evidence="1">
    <location>
        <begin position="268"/>
        <end position="289"/>
    </location>
</feature>
<protein>
    <submittedName>
        <fullName evidence="2">Uncharacterized protein</fullName>
    </submittedName>
</protein>
<evidence type="ECO:0000256" key="1">
    <source>
        <dbReference type="SAM" id="Phobius"/>
    </source>
</evidence>
<proteinExistence type="predicted"/>
<comment type="caution">
    <text evidence="2">The sequence shown here is derived from an EMBL/GenBank/DDBJ whole genome shotgun (WGS) entry which is preliminary data.</text>
</comment>
<name>A0ABW5QWC5_9BACL</name>
<feature type="transmembrane region" description="Helical" evidence="1">
    <location>
        <begin position="192"/>
        <end position="212"/>
    </location>
</feature>
<dbReference type="RefSeq" id="WP_379271686.1">
    <property type="nucleotide sequence ID" value="NZ_JBHUGT010000011.1"/>
</dbReference>
<dbReference type="Proteomes" id="UP001597493">
    <property type="component" value="Unassembled WGS sequence"/>
</dbReference>
<sequence>MKRWRAVAGAALIVLLLAGAWLYYYRSEAVYERIVNRDGYSVSLIKEQVSTEFYLKPEWIPERDGEENELNLVLEEKFGTRIILERVGKREDDFFIQLDAVPNPNVGSGQLLLTDYINSDGSFSSGDFGNWVVTDSEGKDILGGSYGAGGGPSNQSAIFIDDSYRERFEQGAYVRFSGYNLYGYRQLTGTPWVTWLFSLAAAGLWLYLIVLYRRRGEQERTLGWKLVGYMLLGAFTFSINAVKLPLGFAFYMLFFRKAKPNDAIKRKAALLGLLVYALQVLQPSLAGAVNRMNDEMTVRDVSIEEIGPGGLWKSVVAQAAVSEQARLSEYEAVLSEQGELKELSFTIVDRGQDGYVHTDAEYNAQDQSLVLKRITTDEWIQYDRQMMSDYFFKQVADLHNVISHQGGEYPYIKLKLMSDGTLVNYGIKDRDKFRVSLTDVIKIDDDELPIEGYWVSGCGTGEGSGDYSECKNPTDYLLGAGE</sequence>
<evidence type="ECO:0000313" key="2">
    <source>
        <dbReference type="EMBL" id="MFD2660430.1"/>
    </source>
</evidence>
<keyword evidence="1" id="KW-0472">Membrane</keyword>
<keyword evidence="1" id="KW-0812">Transmembrane</keyword>